<reference evidence="2 3" key="2">
    <citation type="submission" date="2017-10" db="EMBL/GenBank/DDBJ databases">
        <title>Extensive intraspecific genome diversity in a model arbuscular mycorrhizal fungus.</title>
        <authorList>
            <person name="Chen E.C.H."/>
            <person name="Morin E."/>
            <person name="Baudet D."/>
            <person name="Noel J."/>
            <person name="Ndikumana S."/>
            <person name="Charron P."/>
            <person name="St-Onge C."/>
            <person name="Giorgi J."/>
            <person name="Grigoriev I.V."/>
            <person name="Roux C."/>
            <person name="Martin F.M."/>
            <person name="Corradi N."/>
        </authorList>
    </citation>
    <scope>NUCLEOTIDE SEQUENCE [LARGE SCALE GENOMIC DNA]</scope>
    <source>
        <strain evidence="2 3">C2</strain>
    </source>
</reference>
<dbReference type="GO" id="GO:0004672">
    <property type="term" value="F:protein kinase activity"/>
    <property type="evidence" value="ECO:0007669"/>
    <property type="project" value="InterPro"/>
</dbReference>
<accession>A0A2N1NNE9</accession>
<dbReference type="Gene3D" id="1.10.510.10">
    <property type="entry name" value="Transferase(Phosphotransferase) domain 1"/>
    <property type="match status" value="1"/>
</dbReference>
<dbReference type="Pfam" id="PF07714">
    <property type="entry name" value="PK_Tyr_Ser-Thr"/>
    <property type="match status" value="1"/>
</dbReference>
<protein>
    <recommendedName>
        <fullName evidence="1">Serine-threonine/tyrosine-protein kinase catalytic domain-containing protein</fullName>
    </recommendedName>
</protein>
<dbReference type="SUPFAM" id="SSF56112">
    <property type="entry name" value="Protein kinase-like (PK-like)"/>
    <property type="match status" value="1"/>
</dbReference>
<name>A0A2N1NNE9_9GLOM</name>
<evidence type="ECO:0000259" key="1">
    <source>
        <dbReference type="Pfam" id="PF07714"/>
    </source>
</evidence>
<evidence type="ECO:0000313" key="3">
    <source>
        <dbReference type="Proteomes" id="UP000233469"/>
    </source>
</evidence>
<organism evidence="2 3">
    <name type="scientific">Rhizophagus irregularis</name>
    <dbReference type="NCBI Taxonomy" id="588596"/>
    <lineage>
        <taxon>Eukaryota</taxon>
        <taxon>Fungi</taxon>
        <taxon>Fungi incertae sedis</taxon>
        <taxon>Mucoromycota</taxon>
        <taxon>Glomeromycotina</taxon>
        <taxon>Glomeromycetes</taxon>
        <taxon>Glomerales</taxon>
        <taxon>Glomeraceae</taxon>
        <taxon>Rhizophagus</taxon>
    </lineage>
</organism>
<dbReference type="VEuPathDB" id="FungiDB:FUN_004749"/>
<proteinExistence type="predicted"/>
<gene>
    <name evidence="2" type="ORF">RhiirC2_239339</name>
</gene>
<dbReference type="OrthoDB" id="2309911at2759"/>
<sequence>MDTPNNYLGNIEHLTKGGNSEIFCGNLNLINLTIPLAIKAIKDSDEQILNEFKMHLECRGQSVIPFYGITKVPEKNKYAMVMRRVKYGDLRKYIKNSPELTWADRIEILINISKEFGS</sequence>
<dbReference type="Proteomes" id="UP000233469">
    <property type="component" value="Unassembled WGS sequence"/>
</dbReference>
<dbReference type="InterPro" id="IPR011009">
    <property type="entry name" value="Kinase-like_dom_sf"/>
</dbReference>
<comment type="caution">
    <text evidence="2">The sequence shown here is derived from an EMBL/GenBank/DDBJ whole genome shotgun (WGS) entry which is preliminary data.</text>
</comment>
<dbReference type="EMBL" id="LLXL01000247">
    <property type="protein sequence ID" value="PKK75361.1"/>
    <property type="molecule type" value="Genomic_DNA"/>
</dbReference>
<reference evidence="2 3" key="1">
    <citation type="submission" date="2016-04" db="EMBL/GenBank/DDBJ databases">
        <title>Genome analyses suggest a sexual origin of heterokaryosis in a supposedly ancient asexual fungus.</title>
        <authorList>
            <person name="Ropars J."/>
            <person name="Sedzielewska K."/>
            <person name="Noel J."/>
            <person name="Charron P."/>
            <person name="Farinelli L."/>
            <person name="Marton T."/>
            <person name="Kruger M."/>
            <person name="Pelin A."/>
            <person name="Brachmann A."/>
            <person name="Corradi N."/>
        </authorList>
    </citation>
    <scope>NUCLEOTIDE SEQUENCE [LARGE SCALE GENOMIC DNA]</scope>
    <source>
        <strain evidence="2 3">C2</strain>
    </source>
</reference>
<dbReference type="InterPro" id="IPR001245">
    <property type="entry name" value="Ser-Thr/Tyr_kinase_cat_dom"/>
</dbReference>
<evidence type="ECO:0000313" key="2">
    <source>
        <dbReference type="EMBL" id="PKK75361.1"/>
    </source>
</evidence>
<feature type="domain" description="Serine-threonine/tyrosine-protein kinase catalytic" evidence="1">
    <location>
        <begin position="11"/>
        <end position="114"/>
    </location>
</feature>
<dbReference type="VEuPathDB" id="FungiDB:RhiirFUN_006885"/>
<dbReference type="AlphaFoldDB" id="A0A2N1NNE9"/>